<comment type="caution">
    <text evidence="1">The sequence shown here is derived from an EMBL/GenBank/DDBJ whole genome shotgun (WGS) entry which is preliminary data.</text>
</comment>
<evidence type="ECO:0000313" key="2">
    <source>
        <dbReference type="Proteomes" id="UP000489600"/>
    </source>
</evidence>
<accession>A0A565CHT2</accession>
<reference evidence="1" key="1">
    <citation type="submission" date="2019-07" db="EMBL/GenBank/DDBJ databases">
        <authorList>
            <person name="Dittberner H."/>
        </authorList>
    </citation>
    <scope>NUCLEOTIDE SEQUENCE [LARGE SCALE GENOMIC DNA]</scope>
</reference>
<name>A0A565CHT2_9BRAS</name>
<dbReference type="Proteomes" id="UP000489600">
    <property type="component" value="Unassembled WGS sequence"/>
</dbReference>
<dbReference type="SUPFAM" id="SSF48403">
    <property type="entry name" value="Ankyrin repeat"/>
    <property type="match status" value="1"/>
</dbReference>
<gene>
    <name evidence="1" type="ORF">ANE_LOCUS23683</name>
</gene>
<protein>
    <submittedName>
        <fullName evidence="1">Uncharacterized protein</fullName>
    </submittedName>
</protein>
<dbReference type="EMBL" id="CABITT030000008">
    <property type="protein sequence ID" value="VVB13239.1"/>
    <property type="molecule type" value="Genomic_DNA"/>
</dbReference>
<organism evidence="1 2">
    <name type="scientific">Arabis nemorensis</name>
    <dbReference type="NCBI Taxonomy" id="586526"/>
    <lineage>
        <taxon>Eukaryota</taxon>
        <taxon>Viridiplantae</taxon>
        <taxon>Streptophyta</taxon>
        <taxon>Embryophyta</taxon>
        <taxon>Tracheophyta</taxon>
        <taxon>Spermatophyta</taxon>
        <taxon>Magnoliopsida</taxon>
        <taxon>eudicotyledons</taxon>
        <taxon>Gunneridae</taxon>
        <taxon>Pentapetalae</taxon>
        <taxon>rosids</taxon>
        <taxon>malvids</taxon>
        <taxon>Brassicales</taxon>
        <taxon>Brassicaceae</taxon>
        <taxon>Arabideae</taxon>
        <taxon>Arabis</taxon>
    </lineage>
</organism>
<keyword evidence="2" id="KW-1185">Reference proteome</keyword>
<proteinExistence type="predicted"/>
<evidence type="ECO:0000313" key="1">
    <source>
        <dbReference type="EMBL" id="VVB13239.1"/>
    </source>
</evidence>
<sequence length="168" mass="18957">MAGENCECLSLSQAISNHDLQVLKDFFNRRLVAASVWTDAFETPLRKACLCGQLEVVKELLLHEMTTRPDQTVRDSTYCQILRLDVASGNGNLETVKELYENNHDLLDQEHSCSYGLAIPLVRASNVGHRETTDYLYEKTPLRVLMDDGGYWAICLLLDAVFNGFLVD</sequence>
<dbReference type="AlphaFoldDB" id="A0A565CHT2"/>
<dbReference type="Gene3D" id="1.25.40.20">
    <property type="entry name" value="Ankyrin repeat-containing domain"/>
    <property type="match status" value="1"/>
</dbReference>
<dbReference type="InterPro" id="IPR036770">
    <property type="entry name" value="Ankyrin_rpt-contain_sf"/>
</dbReference>